<reference evidence="6 7" key="1">
    <citation type="submission" date="2013-04" db="EMBL/GenBank/DDBJ databases">
        <title>Hyphomonas hirschiana VP5 Genome Sequencing.</title>
        <authorList>
            <person name="Lai Q."/>
            <person name="Shao Z."/>
        </authorList>
    </citation>
    <scope>NUCLEOTIDE SEQUENCE [LARGE SCALE GENOMIC DNA]</scope>
    <source>
        <strain evidence="6 7">VP5</strain>
    </source>
</reference>
<dbReference type="OrthoDB" id="9779442at2"/>
<keyword evidence="4 6" id="KW-0503">Monooxygenase</keyword>
<evidence type="ECO:0000256" key="1">
    <source>
        <dbReference type="ARBA" id="ARBA00022630"/>
    </source>
</evidence>
<dbReference type="InterPro" id="IPR011251">
    <property type="entry name" value="Luciferase-like_dom"/>
</dbReference>
<dbReference type="GO" id="GO:0008726">
    <property type="term" value="F:alkanesulfonate monooxygenase activity"/>
    <property type="evidence" value="ECO:0007669"/>
    <property type="project" value="TreeGrafter"/>
</dbReference>
<keyword evidence="2" id="KW-0288">FMN</keyword>
<dbReference type="RefSeq" id="WP_035590533.1">
    <property type="nucleotide sequence ID" value="NZ_ARYI01000002.1"/>
</dbReference>
<sequence>MLPNHKMFGVFLPIANGGWIVSKNTPTLDGLYETNREAAITADRIGLDFIMSMAKFRGFGGETNHWATSMESMTMMAGLAEATKTVKVWATVHALLSNPAVVAKMVTTLDHISKGRAGLNIVAGAYREEFSQMGAWDDSLSHGDRYQLTEEWITIIKRLWSEPSVTFKGRFFDMEDCQSDPKPISRPRPDLIAAGQSDRGFDFSTTHADACFIGGRSVEERRGHSRRAREIAAEKGKTIKVCAMCTVIHADTDAKAESMLQRFEDGADLGAIMAQMKSWGIAPDSLAAMARKVGVSQNHSVVGSPETCREKIEEYMETCDLDGVMLIFPDYKVGLEMFGDILPKLRQRFPAQNHEPA</sequence>
<feature type="domain" description="Luciferase-like" evidence="5">
    <location>
        <begin position="7"/>
        <end position="318"/>
    </location>
</feature>
<dbReference type="PANTHER" id="PTHR42847:SF4">
    <property type="entry name" value="ALKANESULFONATE MONOOXYGENASE-RELATED"/>
    <property type="match status" value="1"/>
</dbReference>
<dbReference type="EMBL" id="ARYI01000002">
    <property type="protein sequence ID" value="KCZ95794.1"/>
    <property type="molecule type" value="Genomic_DNA"/>
</dbReference>
<dbReference type="InterPro" id="IPR036661">
    <property type="entry name" value="Luciferase-like_sf"/>
</dbReference>
<dbReference type="Proteomes" id="UP000025061">
    <property type="component" value="Unassembled WGS sequence"/>
</dbReference>
<dbReference type="AlphaFoldDB" id="A0A059FYI2"/>
<evidence type="ECO:0000256" key="4">
    <source>
        <dbReference type="ARBA" id="ARBA00023033"/>
    </source>
</evidence>
<comment type="caution">
    <text evidence="6">The sequence shown here is derived from an EMBL/GenBank/DDBJ whole genome shotgun (WGS) entry which is preliminary data.</text>
</comment>
<evidence type="ECO:0000259" key="5">
    <source>
        <dbReference type="Pfam" id="PF00296"/>
    </source>
</evidence>
<organism evidence="6 7">
    <name type="scientific">Hyphomonas hirschiana VP5</name>
    <dbReference type="NCBI Taxonomy" id="1280951"/>
    <lineage>
        <taxon>Bacteria</taxon>
        <taxon>Pseudomonadati</taxon>
        <taxon>Pseudomonadota</taxon>
        <taxon>Alphaproteobacteria</taxon>
        <taxon>Hyphomonadales</taxon>
        <taxon>Hyphomonadaceae</taxon>
        <taxon>Hyphomonas</taxon>
    </lineage>
</organism>
<dbReference type="PANTHER" id="PTHR42847">
    <property type="entry name" value="ALKANESULFONATE MONOOXYGENASE"/>
    <property type="match status" value="1"/>
</dbReference>
<evidence type="ECO:0000313" key="7">
    <source>
        <dbReference type="Proteomes" id="UP000025061"/>
    </source>
</evidence>
<dbReference type="PATRIC" id="fig|1280951.3.peg.700"/>
<dbReference type="CDD" id="cd01094">
    <property type="entry name" value="Alkanesulfonate_monoxygenase"/>
    <property type="match status" value="1"/>
</dbReference>
<keyword evidence="3" id="KW-0560">Oxidoreductase</keyword>
<dbReference type="InterPro" id="IPR050172">
    <property type="entry name" value="SsuD_RutA_monooxygenase"/>
</dbReference>
<dbReference type="GO" id="GO:0046306">
    <property type="term" value="P:alkanesulfonate catabolic process"/>
    <property type="evidence" value="ECO:0007669"/>
    <property type="project" value="TreeGrafter"/>
</dbReference>
<keyword evidence="1" id="KW-0285">Flavoprotein</keyword>
<name>A0A059FYI2_9PROT</name>
<gene>
    <name evidence="6" type="ORF">HHI_03447</name>
</gene>
<dbReference type="Gene3D" id="3.20.20.30">
    <property type="entry name" value="Luciferase-like domain"/>
    <property type="match status" value="1"/>
</dbReference>
<dbReference type="SUPFAM" id="SSF51679">
    <property type="entry name" value="Bacterial luciferase-like"/>
    <property type="match status" value="1"/>
</dbReference>
<dbReference type="Pfam" id="PF00296">
    <property type="entry name" value="Bac_luciferase"/>
    <property type="match status" value="1"/>
</dbReference>
<evidence type="ECO:0000256" key="2">
    <source>
        <dbReference type="ARBA" id="ARBA00022643"/>
    </source>
</evidence>
<evidence type="ECO:0000313" key="6">
    <source>
        <dbReference type="EMBL" id="KCZ95794.1"/>
    </source>
</evidence>
<evidence type="ECO:0000256" key="3">
    <source>
        <dbReference type="ARBA" id="ARBA00023002"/>
    </source>
</evidence>
<proteinExistence type="predicted"/>
<protein>
    <submittedName>
        <fullName evidence="6">Luciferase family monooxygenase</fullName>
    </submittedName>
</protein>
<accession>A0A059FYI2</accession>
<keyword evidence="7" id="KW-1185">Reference proteome</keyword>